<organism evidence="1 2">
    <name type="scientific">Megamonas hypermegale</name>
    <dbReference type="NCBI Taxonomy" id="158847"/>
    <lineage>
        <taxon>Bacteria</taxon>
        <taxon>Bacillati</taxon>
        <taxon>Bacillota</taxon>
        <taxon>Negativicutes</taxon>
        <taxon>Selenomonadales</taxon>
        <taxon>Selenomonadaceae</taxon>
        <taxon>Megamonas</taxon>
    </lineage>
</organism>
<dbReference type="SUPFAM" id="SSF55811">
    <property type="entry name" value="Nudix"/>
    <property type="match status" value="1"/>
</dbReference>
<proteinExistence type="predicted"/>
<dbReference type="RefSeq" id="WP_115151493.1">
    <property type="nucleotide sequence ID" value="NZ_UGPP01000001.1"/>
</dbReference>
<evidence type="ECO:0000313" key="2">
    <source>
        <dbReference type="Proteomes" id="UP000255234"/>
    </source>
</evidence>
<protein>
    <submittedName>
        <fullName evidence="1">Predicted phosphoesterase (MutT family)</fullName>
    </submittedName>
</protein>
<accession>A0A378NTY2</accession>
<reference evidence="1 2" key="1">
    <citation type="submission" date="2018-06" db="EMBL/GenBank/DDBJ databases">
        <authorList>
            <consortium name="Pathogen Informatics"/>
            <person name="Doyle S."/>
        </authorList>
    </citation>
    <scope>NUCLEOTIDE SEQUENCE [LARGE SCALE GENOMIC DNA]</scope>
    <source>
        <strain evidence="1 2">NCTC10571</strain>
    </source>
</reference>
<dbReference type="Gene3D" id="3.90.79.10">
    <property type="entry name" value="Nucleoside Triphosphate Pyrophosphohydrolase"/>
    <property type="match status" value="1"/>
</dbReference>
<dbReference type="InterPro" id="IPR015797">
    <property type="entry name" value="NUDIX_hydrolase-like_dom_sf"/>
</dbReference>
<sequence length="222" mass="26474">MRSTELKKRYKDEKVYVIPNKYLFKVPNGFTDISKYNKKQINNFMSIFENKGFFIPRYDAEYNDAMQQIIPYTIILNKNESKMYVSYRIDGDPRLNNVYSLGFGGHINIEDMYSLNNDNYYSLIESAANREIQEEIYIHNNSINKTLIGFVRDIISETKEHFGIIYALKFNNKISIKETNKLKGKWMSMAKIVDNYYQFEAWSRYIIDHLFVLHKNNKKLLE</sequence>
<gene>
    <name evidence="1" type="ORF">NCTC10571_01271</name>
</gene>
<evidence type="ECO:0000313" key="1">
    <source>
        <dbReference type="EMBL" id="STY71119.1"/>
    </source>
</evidence>
<dbReference type="Proteomes" id="UP000255234">
    <property type="component" value="Unassembled WGS sequence"/>
</dbReference>
<dbReference type="EMBL" id="UGPP01000001">
    <property type="protein sequence ID" value="STY71119.1"/>
    <property type="molecule type" value="Genomic_DNA"/>
</dbReference>
<dbReference type="AlphaFoldDB" id="A0A378NTY2"/>
<name>A0A378NTY2_9FIRM</name>